<organism evidence="3 4">
    <name type="scientific">Rhamnusium bicolor</name>
    <dbReference type="NCBI Taxonomy" id="1586634"/>
    <lineage>
        <taxon>Eukaryota</taxon>
        <taxon>Metazoa</taxon>
        <taxon>Ecdysozoa</taxon>
        <taxon>Arthropoda</taxon>
        <taxon>Hexapoda</taxon>
        <taxon>Insecta</taxon>
        <taxon>Pterygota</taxon>
        <taxon>Neoptera</taxon>
        <taxon>Endopterygota</taxon>
        <taxon>Coleoptera</taxon>
        <taxon>Polyphaga</taxon>
        <taxon>Cucujiformia</taxon>
        <taxon>Chrysomeloidea</taxon>
        <taxon>Cerambycidae</taxon>
        <taxon>Lepturinae</taxon>
        <taxon>Rhagiini</taxon>
        <taxon>Rhamnusium</taxon>
    </lineage>
</organism>
<name>A0AAV8X175_9CUCU</name>
<gene>
    <name evidence="3" type="ORF">NQ314_014589</name>
</gene>
<protein>
    <recommendedName>
        <fullName evidence="1">RNA-directed DNA polymerase</fullName>
        <ecNumber evidence="1">2.7.7.49</ecNumber>
    </recommendedName>
</protein>
<evidence type="ECO:0000313" key="3">
    <source>
        <dbReference type="EMBL" id="KAJ8932539.1"/>
    </source>
</evidence>
<dbReference type="Gene3D" id="1.10.340.70">
    <property type="match status" value="1"/>
</dbReference>
<evidence type="ECO:0000259" key="2">
    <source>
        <dbReference type="Pfam" id="PF17921"/>
    </source>
</evidence>
<dbReference type="Proteomes" id="UP001162156">
    <property type="component" value="Unassembled WGS sequence"/>
</dbReference>
<reference evidence="3" key="1">
    <citation type="journal article" date="2023" name="Insect Mol. Biol.">
        <title>Genome sequencing provides insights into the evolution of gene families encoding plant cell wall-degrading enzymes in longhorned beetles.</title>
        <authorList>
            <person name="Shin N.R."/>
            <person name="Okamura Y."/>
            <person name="Kirsch R."/>
            <person name="Pauchet Y."/>
        </authorList>
    </citation>
    <scope>NUCLEOTIDE SEQUENCE</scope>
    <source>
        <strain evidence="3">RBIC_L_NR</strain>
    </source>
</reference>
<dbReference type="EMBL" id="JANEYF010004022">
    <property type="protein sequence ID" value="KAJ8932539.1"/>
    <property type="molecule type" value="Genomic_DNA"/>
</dbReference>
<evidence type="ECO:0000313" key="4">
    <source>
        <dbReference type="Proteomes" id="UP001162156"/>
    </source>
</evidence>
<evidence type="ECO:0000256" key="1">
    <source>
        <dbReference type="ARBA" id="ARBA00012493"/>
    </source>
</evidence>
<feature type="domain" description="Integrase zinc-binding" evidence="2">
    <location>
        <begin position="92"/>
        <end position="142"/>
    </location>
</feature>
<dbReference type="InterPro" id="IPR050951">
    <property type="entry name" value="Retrovirus_Pol_polyprotein"/>
</dbReference>
<dbReference type="PANTHER" id="PTHR37984">
    <property type="entry name" value="PROTEIN CBG26694"/>
    <property type="match status" value="1"/>
</dbReference>
<dbReference type="AlphaFoldDB" id="A0AAV8X175"/>
<sequence length="192" mass="22823">MVHRHLKLTEYSIKNIADLLSRLPQLGHERSLDQDNDIHYTNSKLDFDIVDAAKKIDQNSWEIKDKNIYFPFRLELTTLGLIILRGNRIVMPQTLQKRALELAHEDQPDETTRKRRLRAKVWWPLVDRETERFVKLCRDCLMVTQLNKPPPMIRHKFPEGSWPCLALDLMGLLPNQDKVFVIIDYYSRYQEI</sequence>
<dbReference type="GO" id="GO:0003964">
    <property type="term" value="F:RNA-directed DNA polymerase activity"/>
    <property type="evidence" value="ECO:0007669"/>
    <property type="project" value="UniProtKB-EC"/>
</dbReference>
<dbReference type="PANTHER" id="PTHR37984:SF11">
    <property type="entry name" value="INTEGRASE CATALYTIC DOMAIN-CONTAINING PROTEIN"/>
    <property type="match status" value="1"/>
</dbReference>
<proteinExistence type="predicted"/>
<comment type="caution">
    <text evidence="3">The sequence shown here is derived from an EMBL/GenBank/DDBJ whole genome shotgun (WGS) entry which is preliminary data.</text>
</comment>
<accession>A0AAV8X175</accession>
<dbReference type="InterPro" id="IPR041588">
    <property type="entry name" value="Integrase_H2C2"/>
</dbReference>
<dbReference type="Pfam" id="PF17921">
    <property type="entry name" value="Integrase_H2C2"/>
    <property type="match status" value="1"/>
</dbReference>
<keyword evidence="4" id="KW-1185">Reference proteome</keyword>
<dbReference type="EC" id="2.7.7.49" evidence="1"/>